<name>A0A5E4PST2_9NEOP</name>
<evidence type="ECO:0000256" key="1">
    <source>
        <dbReference type="SAM" id="MobiDB-lite"/>
    </source>
</evidence>
<feature type="region of interest" description="Disordered" evidence="1">
    <location>
        <begin position="1"/>
        <end position="38"/>
    </location>
</feature>
<gene>
    <name evidence="3" type="ORF">LSINAPIS_LOCUS1578</name>
</gene>
<reference evidence="3 4" key="1">
    <citation type="submission" date="2017-07" db="EMBL/GenBank/DDBJ databases">
        <authorList>
            <person name="Talla V."/>
            <person name="Backstrom N."/>
        </authorList>
    </citation>
    <scope>NUCLEOTIDE SEQUENCE [LARGE SCALE GENOMIC DNA]</scope>
</reference>
<evidence type="ECO:0000313" key="3">
    <source>
        <dbReference type="EMBL" id="VVC88138.1"/>
    </source>
</evidence>
<feature type="transmembrane region" description="Helical" evidence="2">
    <location>
        <begin position="220"/>
        <end position="238"/>
    </location>
</feature>
<keyword evidence="4" id="KW-1185">Reference proteome</keyword>
<keyword evidence="2" id="KW-0472">Membrane</keyword>
<dbReference type="InterPro" id="IPR032751">
    <property type="entry name" value="Fuseless"/>
</dbReference>
<protein>
    <submittedName>
        <fullName evidence="3">Uncharacterized protein</fullName>
    </submittedName>
</protein>
<dbReference type="EMBL" id="FZQP02000238">
    <property type="protein sequence ID" value="VVC88138.1"/>
    <property type="molecule type" value="Genomic_DNA"/>
</dbReference>
<keyword evidence="2" id="KW-1133">Transmembrane helix</keyword>
<proteinExistence type="predicted"/>
<feature type="transmembrane region" description="Helical" evidence="2">
    <location>
        <begin position="178"/>
        <end position="199"/>
    </location>
</feature>
<organism evidence="3 4">
    <name type="scientific">Leptidea sinapis</name>
    <dbReference type="NCBI Taxonomy" id="189913"/>
    <lineage>
        <taxon>Eukaryota</taxon>
        <taxon>Metazoa</taxon>
        <taxon>Ecdysozoa</taxon>
        <taxon>Arthropoda</taxon>
        <taxon>Hexapoda</taxon>
        <taxon>Insecta</taxon>
        <taxon>Pterygota</taxon>
        <taxon>Neoptera</taxon>
        <taxon>Endopterygota</taxon>
        <taxon>Lepidoptera</taxon>
        <taxon>Glossata</taxon>
        <taxon>Ditrysia</taxon>
        <taxon>Papilionoidea</taxon>
        <taxon>Pieridae</taxon>
        <taxon>Dismorphiinae</taxon>
        <taxon>Leptidea</taxon>
    </lineage>
</organism>
<dbReference type="Proteomes" id="UP000324832">
    <property type="component" value="Unassembled WGS sequence"/>
</dbReference>
<dbReference type="AlphaFoldDB" id="A0A5E4PST2"/>
<feature type="transmembrane region" description="Helical" evidence="2">
    <location>
        <begin position="79"/>
        <end position="99"/>
    </location>
</feature>
<evidence type="ECO:0000313" key="4">
    <source>
        <dbReference type="Proteomes" id="UP000324832"/>
    </source>
</evidence>
<keyword evidence="2" id="KW-0812">Transmembrane</keyword>
<feature type="transmembrane region" description="Helical" evidence="2">
    <location>
        <begin position="127"/>
        <end position="147"/>
    </location>
</feature>
<dbReference type="PANTHER" id="PTHR35270">
    <property type="entry name" value="FUSELESS, ISOFORM A"/>
    <property type="match status" value="1"/>
</dbReference>
<dbReference type="PANTHER" id="PTHR35270:SF2">
    <property type="entry name" value="FUSELESS, ISOFORM A"/>
    <property type="match status" value="1"/>
</dbReference>
<accession>A0A5E4PST2</accession>
<feature type="transmembrane region" description="Helical" evidence="2">
    <location>
        <begin position="51"/>
        <end position="73"/>
    </location>
</feature>
<evidence type="ECO:0000256" key="2">
    <source>
        <dbReference type="SAM" id="Phobius"/>
    </source>
</evidence>
<feature type="transmembrane region" description="Helical" evidence="2">
    <location>
        <begin position="258"/>
        <end position="283"/>
    </location>
</feature>
<dbReference type="Pfam" id="PF15993">
    <property type="entry name" value="Fuseless"/>
    <property type="match status" value="2"/>
</dbReference>
<sequence>MKPKVSENLNPQLSAAAPEKDPKDTEENKDDEEQEKSTCCDRVPYASVGDALFSSLVVAPLVVSVWRGTWGLMEQHRALFPYAQIFAMGILIHVAFSFIKTRLFARSQNAWQHGAGHWLWERFVSKLYTYIFVLACIMHWRGGWGIFDGVVDAVIPNMDDPHRNLLAAPYFLSSRETALYILDCVFSVTVVGSLVVFVWRGSWALLDIFLFPADTTKSCWISLIAGYCLVVITFSLQVPMRWAVSRLQGASRLLVADFYHLVSFLATVNVWRGVWGLLDIYLFPAQ</sequence>